<comment type="similarity">
    <text evidence="1">Belongs to the ARG7 family.</text>
</comment>
<name>A0A8T2S9Q4_CERRI</name>
<dbReference type="Proteomes" id="UP000825935">
    <property type="component" value="Chromosome 21"/>
</dbReference>
<protein>
    <submittedName>
        <fullName evidence="3">Uncharacterized protein</fullName>
    </submittedName>
</protein>
<dbReference type="AlphaFoldDB" id="A0A8T2S9Q4"/>
<evidence type="ECO:0000313" key="3">
    <source>
        <dbReference type="EMBL" id="KAH7315435.1"/>
    </source>
</evidence>
<dbReference type="EMBL" id="CM035426">
    <property type="protein sequence ID" value="KAH7315435.1"/>
    <property type="molecule type" value="Genomic_DNA"/>
</dbReference>
<dbReference type="PANTHER" id="PTHR35296">
    <property type="entry name" value="EXPRESSED PROTEIN"/>
    <property type="match status" value="1"/>
</dbReference>
<proteinExistence type="inferred from homology"/>
<evidence type="ECO:0000256" key="1">
    <source>
        <dbReference type="ARBA" id="ARBA00006974"/>
    </source>
</evidence>
<dbReference type="InterPro" id="IPR003676">
    <property type="entry name" value="SAUR_fam"/>
</dbReference>
<feature type="transmembrane region" description="Helical" evidence="2">
    <location>
        <begin position="104"/>
        <end position="121"/>
    </location>
</feature>
<reference evidence="3" key="1">
    <citation type="submission" date="2021-08" db="EMBL/GenBank/DDBJ databases">
        <title>WGS assembly of Ceratopteris richardii.</title>
        <authorList>
            <person name="Marchant D.B."/>
            <person name="Chen G."/>
            <person name="Jenkins J."/>
            <person name="Shu S."/>
            <person name="Leebens-Mack J."/>
            <person name="Grimwood J."/>
            <person name="Schmutz J."/>
            <person name="Soltis P."/>
            <person name="Soltis D."/>
            <person name="Chen Z.-H."/>
        </authorList>
    </citation>
    <scope>NUCLEOTIDE SEQUENCE</scope>
    <source>
        <strain evidence="3">Whitten #5841</strain>
        <tissue evidence="3">Leaf</tissue>
    </source>
</reference>
<dbReference type="GO" id="GO:0009733">
    <property type="term" value="P:response to auxin"/>
    <property type="evidence" value="ECO:0007669"/>
    <property type="project" value="InterPro"/>
</dbReference>
<keyword evidence="2" id="KW-0812">Transmembrane</keyword>
<accession>A0A8T2S9Q4</accession>
<keyword evidence="4" id="KW-1185">Reference proteome</keyword>
<evidence type="ECO:0000313" key="4">
    <source>
        <dbReference type="Proteomes" id="UP000825935"/>
    </source>
</evidence>
<dbReference type="OrthoDB" id="1052757at2759"/>
<dbReference type="PANTHER" id="PTHR35296:SF3">
    <property type="entry name" value="EXPRESSED PROTEIN"/>
    <property type="match status" value="1"/>
</dbReference>
<gene>
    <name evidence="3" type="ORF">KP509_21G049400</name>
</gene>
<keyword evidence="2" id="KW-0472">Membrane</keyword>
<evidence type="ECO:0000256" key="2">
    <source>
        <dbReference type="SAM" id="Phobius"/>
    </source>
</evidence>
<sequence>MSTQSSSLRNIFWRLRTKSSHAYHPLSWTPCAADKRRLRRVSSSWRKRRSLVPIITGKERKMFLVDPHMLEHWILQDLLLKDIDGEYSIYTKMRGSKQGLNQPIFLNCDAILFEFFLWLIMNDDPTLRDLNLGDLMEFYGSEF</sequence>
<keyword evidence="2" id="KW-1133">Transmembrane helix</keyword>
<comment type="caution">
    <text evidence="3">The sequence shown here is derived from an EMBL/GenBank/DDBJ whole genome shotgun (WGS) entry which is preliminary data.</text>
</comment>
<organism evidence="3 4">
    <name type="scientific">Ceratopteris richardii</name>
    <name type="common">Triangle waterfern</name>
    <dbReference type="NCBI Taxonomy" id="49495"/>
    <lineage>
        <taxon>Eukaryota</taxon>
        <taxon>Viridiplantae</taxon>
        <taxon>Streptophyta</taxon>
        <taxon>Embryophyta</taxon>
        <taxon>Tracheophyta</taxon>
        <taxon>Polypodiopsida</taxon>
        <taxon>Polypodiidae</taxon>
        <taxon>Polypodiales</taxon>
        <taxon>Pteridineae</taxon>
        <taxon>Pteridaceae</taxon>
        <taxon>Parkerioideae</taxon>
        <taxon>Ceratopteris</taxon>
    </lineage>
</organism>
<dbReference type="OMA" id="EDHGRKK"/>